<dbReference type="SMART" id="SM00906">
    <property type="entry name" value="Fungal_trans"/>
    <property type="match status" value="1"/>
</dbReference>
<name>A0A167DI04_COLIC</name>
<evidence type="ECO:0000256" key="3">
    <source>
        <dbReference type="SAM" id="MobiDB-lite"/>
    </source>
</evidence>
<proteinExistence type="predicted"/>
<protein>
    <submittedName>
        <fullName evidence="5">Fungal specific transcription factor</fullName>
    </submittedName>
</protein>
<keyword evidence="1" id="KW-0479">Metal-binding</keyword>
<accession>A0A167DI04</accession>
<feature type="domain" description="Xylanolytic transcriptional activator regulatory" evidence="4">
    <location>
        <begin position="377"/>
        <end position="450"/>
    </location>
</feature>
<dbReference type="Pfam" id="PF00172">
    <property type="entry name" value="Zn_clus"/>
    <property type="match status" value="1"/>
</dbReference>
<dbReference type="AlphaFoldDB" id="A0A167DI04"/>
<evidence type="ECO:0000313" key="5">
    <source>
        <dbReference type="EMBL" id="KZL83906.1"/>
    </source>
</evidence>
<dbReference type="InterPro" id="IPR007219">
    <property type="entry name" value="XnlR_reg_dom"/>
</dbReference>
<dbReference type="GO" id="GO:0006351">
    <property type="term" value="P:DNA-templated transcription"/>
    <property type="evidence" value="ECO:0007669"/>
    <property type="project" value="InterPro"/>
</dbReference>
<sequence length="801" mass="89689">MRGGAQPALPRPKNYRYSIEIVREVHGISHQYLWRMDAESPSGGAESHRGEKGLVDDYEGIISQLSVRCDRRHPCSHCVKTDAACTYPAKQKPKERRQRVFISEIYERKIDFIAKKLEEFGKVLGQMESSPQISIPSTRSSPNNGTPSSLKESPETHSAAAELQRKKVNILTPKVEYEGESSLSAQAAFANKFLHEAVSNRHFTDITGEMASVLGTLSRTLGGQKDRNDTDYLYANARTMEPGCSVRDLPMPPVESVFICLRMAKEHPRVRFFWNHESMNVAPFTEFFLKVYSPGDATHADLIIVNAGLYWLFLECMNATPNTDTKLHYQAQAFTCRDNLETVLSSLPFHQPSTIETTCAMCLAALYCLEICQPSAAWNFIATASHMTQTLGCHSIVAMAHESPETKNGKIKLFWLIYVIEKGLSLRLGRSSTIRDSDVTVPRPKINLWSDPEMVSLFPRSTDFATLQGLVYDQIYSPAALIQPQEVRVSRARQLASKLEMHIKISTEQASPLISFMYLSNQVHVWLLDQNDQINLRLLAPDKFCANLAEAIGKQLYEAVVRTDKVNQLSLACLIYRAIPPEAGEKTVFGKDCIATARKALEEHQRCMAFVAGLEEYFLESYVNWALLVSPFIPFIVMFCHVIETCDEGDLDLLAGLVATLRSTTAETFSHAIKKELRLFNVLYDVACSYMKLKSDLSQKQPLCGGLGEDWGITAGIMQQSQSQTAVLAQETANLDEMTSVPQDPTALGDISLNGHETVSEWAPFTLPGNLAMEVDEQSSQLGNWLYMNNQMIRALENNFF</sequence>
<organism evidence="5 6">
    <name type="scientific">Colletotrichum incanum</name>
    <name type="common">Soybean anthracnose fungus</name>
    <dbReference type="NCBI Taxonomy" id="1573173"/>
    <lineage>
        <taxon>Eukaryota</taxon>
        <taxon>Fungi</taxon>
        <taxon>Dikarya</taxon>
        <taxon>Ascomycota</taxon>
        <taxon>Pezizomycotina</taxon>
        <taxon>Sordariomycetes</taxon>
        <taxon>Hypocreomycetidae</taxon>
        <taxon>Glomerellales</taxon>
        <taxon>Glomerellaceae</taxon>
        <taxon>Colletotrichum</taxon>
        <taxon>Colletotrichum spaethianum species complex</taxon>
    </lineage>
</organism>
<keyword evidence="2" id="KW-0539">Nucleus</keyword>
<dbReference type="GO" id="GO:0003677">
    <property type="term" value="F:DNA binding"/>
    <property type="evidence" value="ECO:0007669"/>
    <property type="project" value="InterPro"/>
</dbReference>
<dbReference type="GO" id="GO:0000981">
    <property type="term" value="F:DNA-binding transcription factor activity, RNA polymerase II-specific"/>
    <property type="evidence" value="ECO:0007669"/>
    <property type="project" value="InterPro"/>
</dbReference>
<reference evidence="5 6" key="1">
    <citation type="submission" date="2015-06" db="EMBL/GenBank/DDBJ databases">
        <title>Survival trade-offs in plant roots during colonization by closely related pathogenic and mutualistic fungi.</title>
        <authorList>
            <person name="Hacquard S."/>
            <person name="Kracher B."/>
            <person name="Hiruma K."/>
            <person name="Weinman A."/>
            <person name="Muench P."/>
            <person name="Garrido Oter R."/>
            <person name="Ver Loren van Themaat E."/>
            <person name="Dallerey J.-F."/>
            <person name="Damm U."/>
            <person name="Henrissat B."/>
            <person name="Lespinet O."/>
            <person name="Thon M."/>
            <person name="Kemen E."/>
            <person name="McHardy A.C."/>
            <person name="Schulze-Lefert P."/>
            <person name="O'Connell R.J."/>
        </authorList>
    </citation>
    <scope>NUCLEOTIDE SEQUENCE [LARGE SCALE GENOMIC DNA]</scope>
    <source>
        <strain evidence="5 6">MAFF 238704</strain>
    </source>
</reference>
<evidence type="ECO:0000313" key="6">
    <source>
        <dbReference type="Proteomes" id="UP000076584"/>
    </source>
</evidence>
<keyword evidence="6" id="KW-1185">Reference proteome</keyword>
<dbReference type="CDD" id="cd12148">
    <property type="entry name" value="fungal_TF_MHR"/>
    <property type="match status" value="1"/>
</dbReference>
<dbReference type="Proteomes" id="UP000076584">
    <property type="component" value="Unassembled WGS sequence"/>
</dbReference>
<dbReference type="PANTHER" id="PTHR46910">
    <property type="entry name" value="TRANSCRIPTION FACTOR PDR1"/>
    <property type="match status" value="1"/>
</dbReference>
<dbReference type="InterPro" id="IPR050987">
    <property type="entry name" value="AtrR-like"/>
</dbReference>
<dbReference type="GO" id="GO:0008270">
    <property type="term" value="F:zinc ion binding"/>
    <property type="evidence" value="ECO:0007669"/>
    <property type="project" value="InterPro"/>
</dbReference>
<dbReference type="Pfam" id="PF04082">
    <property type="entry name" value="Fungal_trans"/>
    <property type="match status" value="1"/>
</dbReference>
<feature type="compositionally biased region" description="Polar residues" evidence="3">
    <location>
        <begin position="128"/>
        <end position="151"/>
    </location>
</feature>
<dbReference type="InterPro" id="IPR001138">
    <property type="entry name" value="Zn2Cys6_DnaBD"/>
</dbReference>
<dbReference type="CDD" id="cd00067">
    <property type="entry name" value="GAL4"/>
    <property type="match status" value="1"/>
</dbReference>
<feature type="region of interest" description="Disordered" evidence="3">
    <location>
        <begin position="128"/>
        <end position="165"/>
    </location>
</feature>
<comment type="caution">
    <text evidence="5">The sequence shown here is derived from an EMBL/GenBank/DDBJ whole genome shotgun (WGS) entry which is preliminary data.</text>
</comment>
<evidence type="ECO:0000256" key="1">
    <source>
        <dbReference type="ARBA" id="ARBA00022723"/>
    </source>
</evidence>
<evidence type="ECO:0000256" key="2">
    <source>
        <dbReference type="ARBA" id="ARBA00023242"/>
    </source>
</evidence>
<evidence type="ECO:0000259" key="4">
    <source>
        <dbReference type="SMART" id="SM00906"/>
    </source>
</evidence>
<dbReference type="InterPro" id="IPR036864">
    <property type="entry name" value="Zn2-C6_fun-type_DNA-bd_sf"/>
</dbReference>
<dbReference type="Gene3D" id="4.10.240.10">
    <property type="entry name" value="Zn(2)-C6 fungal-type DNA-binding domain"/>
    <property type="match status" value="1"/>
</dbReference>
<dbReference type="PANTHER" id="PTHR46910:SF5">
    <property type="entry name" value="ZN(II)2CYS6 TRANSCRIPTION FACTOR (EUROFUNG)"/>
    <property type="match status" value="1"/>
</dbReference>
<gene>
    <name evidence="5" type="ORF">CI238_07011</name>
</gene>
<dbReference type="STRING" id="1573173.A0A167DI04"/>
<dbReference type="EMBL" id="LFIW01001039">
    <property type="protein sequence ID" value="KZL83906.1"/>
    <property type="molecule type" value="Genomic_DNA"/>
</dbReference>